<feature type="chain" id="PRO_5005466925" description="Lipoprotein" evidence="1">
    <location>
        <begin position="27"/>
        <end position="152"/>
    </location>
</feature>
<dbReference type="Proteomes" id="UP000064967">
    <property type="component" value="Chromosome"/>
</dbReference>
<keyword evidence="1" id="KW-0732">Signal</keyword>
<evidence type="ECO:0008006" key="4">
    <source>
        <dbReference type="Google" id="ProtNLM"/>
    </source>
</evidence>
<evidence type="ECO:0000313" key="2">
    <source>
        <dbReference type="EMBL" id="AKV01594.1"/>
    </source>
</evidence>
<reference evidence="2 3" key="1">
    <citation type="submission" date="2015-08" db="EMBL/GenBank/DDBJ databases">
        <authorList>
            <person name="Babu N.S."/>
            <person name="Beckwith C.J."/>
            <person name="Beseler K.G."/>
            <person name="Brison A."/>
            <person name="Carone J.V."/>
            <person name="Caskin T.P."/>
            <person name="Diamond M."/>
            <person name="Durham M.E."/>
            <person name="Foxe J.M."/>
            <person name="Go M."/>
            <person name="Henderson B.A."/>
            <person name="Jones I.B."/>
            <person name="McGettigan J.A."/>
            <person name="Micheletti S.J."/>
            <person name="Nasrallah M.E."/>
            <person name="Ortiz D."/>
            <person name="Piller C.R."/>
            <person name="Privatt S.R."/>
            <person name="Schneider S.L."/>
            <person name="Sharp S."/>
            <person name="Smith T.C."/>
            <person name="Stanton J.D."/>
            <person name="Ullery H.E."/>
            <person name="Wilson R.J."/>
            <person name="Serrano M.G."/>
            <person name="Buck G."/>
            <person name="Lee V."/>
            <person name="Wang Y."/>
            <person name="Carvalho R."/>
            <person name="Voegtly L."/>
            <person name="Shi R."/>
            <person name="Duckworth R."/>
            <person name="Johnson A."/>
            <person name="Loviza R."/>
            <person name="Walstead R."/>
            <person name="Shah Z."/>
            <person name="Kiflezghi M."/>
            <person name="Wade K."/>
            <person name="Ball S.L."/>
            <person name="Bradley K.W."/>
            <person name="Asai D.J."/>
            <person name="Bowman C.A."/>
            <person name="Russell D.A."/>
            <person name="Pope W.H."/>
            <person name="Jacobs-Sera D."/>
            <person name="Hendrix R.W."/>
            <person name="Hatfull G.F."/>
        </authorList>
    </citation>
    <scope>NUCLEOTIDE SEQUENCE [LARGE SCALE GENOMIC DNA]</scope>
    <source>
        <strain evidence="2 3">DSM 27648</strain>
    </source>
</reference>
<proteinExistence type="predicted"/>
<dbReference type="AlphaFoldDB" id="A0A0K1Q792"/>
<evidence type="ECO:0000256" key="1">
    <source>
        <dbReference type="SAM" id="SignalP"/>
    </source>
</evidence>
<protein>
    <recommendedName>
        <fullName evidence="4">Lipoprotein</fullName>
    </recommendedName>
</protein>
<organism evidence="2 3">
    <name type="scientific">Labilithrix luteola</name>
    <dbReference type="NCBI Taxonomy" id="1391654"/>
    <lineage>
        <taxon>Bacteria</taxon>
        <taxon>Pseudomonadati</taxon>
        <taxon>Myxococcota</taxon>
        <taxon>Polyangia</taxon>
        <taxon>Polyangiales</taxon>
        <taxon>Labilitrichaceae</taxon>
        <taxon>Labilithrix</taxon>
    </lineage>
</organism>
<dbReference type="PROSITE" id="PS51257">
    <property type="entry name" value="PROKAR_LIPOPROTEIN"/>
    <property type="match status" value="1"/>
</dbReference>
<dbReference type="STRING" id="1391654.AKJ09_08257"/>
<gene>
    <name evidence="2" type="ORF">AKJ09_08257</name>
</gene>
<name>A0A0K1Q792_9BACT</name>
<dbReference type="RefSeq" id="WP_146652665.1">
    <property type="nucleotide sequence ID" value="NZ_CP012333.1"/>
</dbReference>
<accession>A0A0K1Q792</accession>
<dbReference type="KEGG" id="llu:AKJ09_08257"/>
<sequence length="152" mass="16063">MRPSPLLGPRTVVALIALATTTGCTATTSLSAARVPTPVLLGPVDRIGGHRAGGERTIAHLSKEVSDLVTVSETKSRHGNFVVIKREYSQLSTGSGEVSREILTLTKGQADRDVRVDALPAGTYVMIFGGFATSNVWVGVEGDVVEVNHARR</sequence>
<feature type="signal peptide" evidence="1">
    <location>
        <begin position="1"/>
        <end position="26"/>
    </location>
</feature>
<keyword evidence="3" id="KW-1185">Reference proteome</keyword>
<dbReference type="EMBL" id="CP012333">
    <property type="protein sequence ID" value="AKV01594.1"/>
    <property type="molecule type" value="Genomic_DNA"/>
</dbReference>
<evidence type="ECO:0000313" key="3">
    <source>
        <dbReference type="Proteomes" id="UP000064967"/>
    </source>
</evidence>